<dbReference type="STRING" id="589385.SAMN05421504_1139"/>
<dbReference type="GO" id="GO:0019752">
    <property type="term" value="P:carboxylic acid metabolic process"/>
    <property type="evidence" value="ECO:0007669"/>
    <property type="project" value="UniProtKB-ARBA"/>
</dbReference>
<dbReference type="OrthoDB" id="3812704at2"/>
<evidence type="ECO:0000313" key="2">
    <source>
        <dbReference type="EMBL" id="SDZ33929.1"/>
    </source>
</evidence>
<dbReference type="Gene3D" id="3.40.50.720">
    <property type="entry name" value="NAD(P)-binding Rossmann-like Domain"/>
    <property type="match status" value="1"/>
</dbReference>
<dbReference type="PANTHER" id="PTHR13812">
    <property type="entry name" value="KETIMINE REDUCTASE MU-CRYSTALLIN"/>
    <property type="match status" value="1"/>
</dbReference>
<dbReference type="SUPFAM" id="SSF51735">
    <property type="entry name" value="NAD(P)-binding Rossmann-fold domains"/>
    <property type="match status" value="1"/>
</dbReference>
<sequence length="328" mass="34333">MTRVFRASSIRRAVGLTDLIEPVARAFADFSRGLGEAPMTVFAPAGPHGDVHVKCAWLPDHPMFTVKVAASFAARAAGGEQASSGYVAIHDATTGDLLALLRDEHYLTDVRTAAAGAVATRMLARPDARTVAVLGTGVQAHLQVLAVRAVRAIDRVLIWGRRRDAAGLLRETIVGTAPELSVSVADSAELAVREADIVVTATGSRQPILHGSWLRPGQHVTAVGADDPGKAELDPACFQRADLLVVDSLLDTPRFAGDLRRAIEAGAITPSDVDAEVGDLVLGRHPGRRDAAEISVAKLVGLGVQDLVAAETAMRGLAATPRPKESAG</sequence>
<dbReference type="Pfam" id="PF02423">
    <property type="entry name" value="OCD_Mu_crystall"/>
    <property type="match status" value="1"/>
</dbReference>
<reference evidence="2 3" key="1">
    <citation type="submission" date="2016-10" db="EMBL/GenBank/DDBJ databases">
        <authorList>
            <person name="de Groot N.N."/>
        </authorList>
    </citation>
    <scope>NUCLEOTIDE SEQUENCE [LARGE SCALE GENOMIC DNA]</scope>
    <source>
        <strain evidence="2 3">CPCC 202699</strain>
    </source>
</reference>
<dbReference type="Gene3D" id="3.30.1780.10">
    <property type="entry name" value="ornithine cyclodeaminase, domain 1"/>
    <property type="match status" value="1"/>
</dbReference>
<dbReference type="Proteomes" id="UP000199515">
    <property type="component" value="Unassembled WGS sequence"/>
</dbReference>
<dbReference type="AlphaFoldDB" id="A0A1H3S9X2"/>
<comment type="similarity">
    <text evidence="1">Belongs to the ornithine cyclodeaminase/mu-crystallin family.</text>
</comment>
<proteinExistence type="inferred from homology"/>
<dbReference type="PIRSF" id="PIRSF001439">
    <property type="entry name" value="CryM"/>
    <property type="match status" value="1"/>
</dbReference>
<protein>
    <submittedName>
        <fullName evidence="2">Ornithine cyclodeaminase</fullName>
    </submittedName>
</protein>
<dbReference type="FunFam" id="3.40.50.720:FF:000311">
    <property type="entry name" value="Ornithine cyclodeaminase"/>
    <property type="match status" value="1"/>
</dbReference>
<dbReference type="GO" id="GO:0005737">
    <property type="term" value="C:cytoplasm"/>
    <property type="evidence" value="ECO:0007669"/>
    <property type="project" value="TreeGrafter"/>
</dbReference>
<dbReference type="InterPro" id="IPR023401">
    <property type="entry name" value="ODC_N"/>
</dbReference>
<evidence type="ECO:0000313" key="3">
    <source>
        <dbReference type="Proteomes" id="UP000199515"/>
    </source>
</evidence>
<gene>
    <name evidence="2" type="ORF">SAMN05421504_1139</name>
</gene>
<dbReference type="InterPro" id="IPR036291">
    <property type="entry name" value="NAD(P)-bd_dom_sf"/>
</dbReference>
<dbReference type="PANTHER" id="PTHR13812:SF19">
    <property type="entry name" value="KETIMINE REDUCTASE MU-CRYSTALLIN"/>
    <property type="match status" value="1"/>
</dbReference>
<dbReference type="GO" id="GO:0016491">
    <property type="term" value="F:oxidoreductase activity"/>
    <property type="evidence" value="ECO:0007669"/>
    <property type="project" value="UniProtKB-ARBA"/>
</dbReference>
<name>A0A1H3S9X2_9PSEU</name>
<keyword evidence="3" id="KW-1185">Reference proteome</keyword>
<evidence type="ECO:0000256" key="1">
    <source>
        <dbReference type="ARBA" id="ARBA00008903"/>
    </source>
</evidence>
<organism evidence="2 3">
    <name type="scientific">Amycolatopsis xylanica</name>
    <dbReference type="NCBI Taxonomy" id="589385"/>
    <lineage>
        <taxon>Bacteria</taxon>
        <taxon>Bacillati</taxon>
        <taxon>Actinomycetota</taxon>
        <taxon>Actinomycetes</taxon>
        <taxon>Pseudonocardiales</taxon>
        <taxon>Pseudonocardiaceae</taxon>
        <taxon>Amycolatopsis</taxon>
    </lineage>
</organism>
<dbReference type="RefSeq" id="WP_091298712.1">
    <property type="nucleotide sequence ID" value="NZ_FNON01000013.1"/>
</dbReference>
<dbReference type="InterPro" id="IPR003462">
    <property type="entry name" value="ODC_Mu_crystall"/>
</dbReference>
<accession>A0A1H3S9X2</accession>
<dbReference type="EMBL" id="FNON01000013">
    <property type="protein sequence ID" value="SDZ33929.1"/>
    <property type="molecule type" value="Genomic_DNA"/>
</dbReference>